<reference evidence="3" key="1">
    <citation type="submission" date="2016-11" db="UniProtKB">
        <authorList>
            <consortium name="WormBaseParasite"/>
        </authorList>
    </citation>
    <scope>IDENTIFICATION</scope>
</reference>
<accession>A0A1I7TNZ8</accession>
<dbReference type="AlphaFoldDB" id="A0A1I7TNZ8"/>
<keyword evidence="2" id="KW-1185">Reference proteome</keyword>
<feature type="compositionally biased region" description="Polar residues" evidence="1">
    <location>
        <begin position="41"/>
        <end position="68"/>
    </location>
</feature>
<organism evidence="2 3">
    <name type="scientific">Caenorhabditis tropicalis</name>
    <dbReference type="NCBI Taxonomy" id="1561998"/>
    <lineage>
        <taxon>Eukaryota</taxon>
        <taxon>Metazoa</taxon>
        <taxon>Ecdysozoa</taxon>
        <taxon>Nematoda</taxon>
        <taxon>Chromadorea</taxon>
        <taxon>Rhabditida</taxon>
        <taxon>Rhabditina</taxon>
        <taxon>Rhabditomorpha</taxon>
        <taxon>Rhabditoidea</taxon>
        <taxon>Rhabditidae</taxon>
        <taxon>Peloderinae</taxon>
        <taxon>Caenorhabditis</taxon>
    </lineage>
</organism>
<dbReference type="WBParaSite" id="Csp11.Scaffold629.g10334.t1">
    <property type="protein sequence ID" value="Csp11.Scaffold629.g10334.t1"/>
    <property type="gene ID" value="Csp11.Scaffold629.g10334"/>
</dbReference>
<proteinExistence type="predicted"/>
<feature type="region of interest" description="Disordered" evidence="1">
    <location>
        <begin position="1"/>
        <end position="73"/>
    </location>
</feature>
<protein>
    <submittedName>
        <fullName evidence="3">Uncharacterized protein</fullName>
    </submittedName>
</protein>
<sequence length="136" mass="15677">MGQARIVIFDEDKRNDSQDVQLDTPEPKSDKDQRLGHVEETSSTEQVASLSQSFSKITSYPSQRSIGNPTAVHGQAKYQRMLLLQSQAHIRHVRHSNRKCREKRNSGEKGTPMLCWYPATNKHKCRPRQCYYCKSL</sequence>
<evidence type="ECO:0000313" key="2">
    <source>
        <dbReference type="Proteomes" id="UP000095282"/>
    </source>
</evidence>
<evidence type="ECO:0000256" key="1">
    <source>
        <dbReference type="SAM" id="MobiDB-lite"/>
    </source>
</evidence>
<feature type="compositionally biased region" description="Basic and acidic residues" evidence="1">
    <location>
        <begin position="25"/>
        <end position="40"/>
    </location>
</feature>
<dbReference type="Proteomes" id="UP000095282">
    <property type="component" value="Unplaced"/>
</dbReference>
<evidence type="ECO:0000313" key="3">
    <source>
        <dbReference type="WBParaSite" id="Csp11.Scaffold629.g10334.t1"/>
    </source>
</evidence>
<feature type="compositionally biased region" description="Basic and acidic residues" evidence="1">
    <location>
        <begin position="8"/>
        <end position="17"/>
    </location>
</feature>
<name>A0A1I7TNZ8_9PELO</name>